<dbReference type="OrthoDB" id="4161460at2759"/>
<keyword evidence="1" id="KW-0808">Transferase</keyword>
<sequence>MAASTGRTWRRLLDEKKAAFSRQGWQLPPAIANEESFRNHFEALCRSCKERYYTRLLVQLHYGSINAFACAVDGALEHVPPSNLAGLVSGGCFVAIKCACEAGVPPVRIVELLGQLNSAVPSLGADIPLFPHDPDVQAPLQDIFDAYMDSLLCILTSFNLDHTPPYNFDPLQSIQAKIQKSAETFAMGRAKFEEMLELAERKEARGSNFSRSFPNHRWDIRHQHPYDTQARFIPQRRLGRGSFGDVDEVQEVSTGAVYARKIIQLPGDDVAAATRVEEVRNEVRVMQRLTHQHIATVLFWLKDQGACSIFMNPVGDCDLRVYLENCTRDRNPAGALQNILPWFGCLLDALSFAHRLHVTHRDIKPSNILIKENQVYLADFGLAKDFTQYGTSKTSNFFVCGTPVYRAPEVRPDNPRGRQADVFSLGCVFSEMLTVCCGRSLDDFQNFRRAPENECGALAFRENLPNVQEWLNQLKKDSDDFLCETLVWQIMLMIKSNPDARPTAQKGVDFLMSSNQREAFFCQFHF</sequence>
<dbReference type="Pfam" id="PF00069">
    <property type="entry name" value="Pkinase"/>
    <property type="match status" value="1"/>
</dbReference>
<evidence type="ECO:0000259" key="6">
    <source>
        <dbReference type="PROSITE" id="PS50011"/>
    </source>
</evidence>
<evidence type="ECO:0000256" key="4">
    <source>
        <dbReference type="ARBA" id="ARBA00022840"/>
    </source>
</evidence>
<dbReference type="GO" id="GO:0005524">
    <property type="term" value="F:ATP binding"/>
    <property type="evidence" value="ECO:0007669"/>
    <property type="project" value="UniProtKB-KW"/>
</dbReference>
<dbReference type="InterPro" id="IPR050339">
    <property type="entry name" value="CC_SR_Kinase"/>
</dbReference>
<name>A0A0F4YWQ5_RASE3</name>
<evidence type="ECO:0000256" key="5">
    <source>
        <dbReference type="ARBA" id="ARBA00037982"/>
    </source>
</evidence>
<dbReference type="GO" id="GO:0005634">
    <property type="term" value="C:nucleus"/>
    <property type="evidence" value="ECO:0007669"/>
    <property type="project" value="TreeGrafter"/>
</dbReference>
<accession>A0A0F4YWQ5</accession>
<proteinExistence type="inferred from homology"/>
<evidence type="ECO:0000256" key="1">
    <source>
        <dbReference type="ARBA" id="ARBA00022679"/>
    </source>
</evidence>
<dbReference type="InterPro" id="IPR011009">
    <property type="entry name" value="Kinase-like_dom_sf"/>
</dbReference>
<feature type="domain" description="Protein kinase" evidence="6">
    <location>
        <begin position="232"/>
        <end position="521"/>
    </location>
</feature>
<dbReference type="Proteomes" id="UP000053958">
    <property type="component" value="Unassembled WGS sequence"/>
</dbReference>
<dbReference type="Gene3D" id="3.30.200.20">
    <property type="entry name" value="Phosphorylase Kinase, domain 1"/>
    <property type="match status" value="1"/>
</dbReference>
<dbReference type="PANTHER" id="PTHR11042:SF136">
    <property type="entry name" value="EIF-2-ALPHA KINASE GCN2"/>
    <property type="match status" value="1"/>
</dbReference>
<reference evidence="7 8" key="1">
    <citation type="submission" date="2015-04" db="EMBL/GenBank/DDBJ databases">
        <authorList>
            <person name="Heijne W.H."/>
            <person name="Fedorova N.D."/>
            <person name="Nierman W.C."/>
            <person name="Vollebregt A.W."/>
            <person name="Zhao Z."/>
            <person name="Wu L."/>
            <person name="Kumar M."/>
            <person name="Stam H."/>
            <person name="van den Berg M.A."/>
            <person name="Pel H.J."/>
        </authorList>
    </citation>
    <scope>NUCLEOTIDE SEQUENCE [LARGE SCALE GENOMIC DNA]</scope>
    <source>
        <strain evidence="7 8">CBS 393.64</strain>
    </source>
</reference>
<dbReference type="SMART" id="SM00220">
    <property type="entry name" value="S_TKc"/>
    <property type="match status" value="1"/>
</dbReference>
<keyword evidence="4" id="KW-0067">ATP-binding</keyword>
<dbReference type="GO" id="GO:0005829">
    <property type="term" value="C:cytosol"/>
    <property type="evidence" value="ECO:0007669"/>
    <property type="project" value="TreeGrafter"/>
</dbReference>
<keyword evidence="2" id="KW-0547">Nucleotide-binding</keyword>
<dbReference type="PANTHER" id="PTHR11042">
    <property type="entry name" value="EUKARYOTIC TRANSLATION INITIATION FACTOR 2-ALPHA KINASE EIF2-ALPHA KINASE -RELATED"/>
    <property type="match status" value="1"/>
</dbReference>
<dbReference type="CDD" id="cd00180">
    <property type="entry name" value="PKc"/>
    <property type="match status" value="1"/>
</dbReference>
<dbReference type="STRING" id="1408163.A0A0F4YWQ5"/>
<dbReference type="InterPro" id="IPR000719">
    <property type="entry name" value="Prot_kinase_dom"/>
</dbReference>
<evidence type="ECO:0000256" key="2">
    <source>
        <dbReference type="ARBA" id="ARBA00022741"/>
    </source>
</evidence>
<dbReference type="InterPro" id="IPR008271">
    <property type="entry name" value="Ser/Thr_kinase_AS"/>
</dbReference>
<protein>
    <recommendedName>
        <fullName evidence="6">Protein kinase domain-containing protein</fullName>
    </recommendedName>
</protein>
<dbReference type="GO" id="GO:0004694">
    <property type="term" value="F:eukaryotic translation initiation factor 2alpha kinase activity"/>
    <property type="evidence" value="ECO:0007669"/>
    <property type="project" value="TreeGrafter"/>
</dbReference>
<dbReference type="Gene3D" id="1.10.510.10">
    <property type="entry name" value="Transferase(Phosphotransferase) domain 1"/>
    <property type="match status" value="1"/>
</dbReference>
<dbReference type="PROSITE" id="PS00108">
    <property type="entry name" value="PROTEIN_KINASE_ST"/>
    <property type="match status" value="1"/>
</dbReference>
<evidence type="ECO:0000313" key="7">
    <source>
        <dbReference type="EMBL" id="KKA22722.1"/>
    </source>
</evidence>
<gene>
    <name evidence="7" type="ORF">T310_3265</name>
</gene>
<dbReference type="AlphaFoldDB" id="A0A0F4YWQ5"/>
<dbReference type="EMBL" id="LASV01000129">
    <property type="protein sequence ID" value="KKA22722.1"/>
    <property type="molecule type" value="Genomic_DNA"/>
</dbReference>
<dbReference type="GeneID" id="25315615"/>
<dbReference type="RefSeq" id="XP_013329334.1">
    <property type="nucleotide sequence ID" value="XM_013473880.1"/>
</dbReference>
<evidence type="ECO:0000313" key="8">
    <source>
        <dbReference type="Proteomes" id="UP000053958"/>
    </source>
</evidence>
<comment type="caution">
    <text evidence="7">The sequence shown here is derived from an EMBL/GenBank/DDBJ whole genome shotgun (WGS) entry which is preliminary data.</text>
</comment>
<keyword evidence="3" id="KW-0418">Kinase</keyword>
<keyword evidence="8" id="KW-1185">Reference proteome</keyword>
<organism evidence="7 8">
    <name type="scientific">Rasamsonia emersonii (strain ATCC 16479 / CBS 393.64 / IMI 116815)</name>
    <dbReference type="NCBI Taxonomy" id="1408163"/>
    <lineage>
        <taxon>Eukaryota</taxon>
        <taxon>Fungi</taxon>
        <taxon>Dikarya</taxon>
        <taxon>Ascomycota</taxon>
        <taxon>Pezizomycotina</taxon>
        <taxon>Eurotiomycetes</taxon>
        <taxon>Eurotiomycetidae</taxon>
        <taxon>Eurotiales</taxon>
        <taxon>Trichocomaceae</taxon>
        <taxon>Rasamsonia</taxon>
    </lineage>
</organism>
<comment type="similarity">
    <text evidence="5">Belongs to the protein kinase superfamily. Ser/Thr protein kinase family. GCN2 subfamily.</text>
</comment>
<dbReference type="PROSITE" id="PS50011">
    <property type="entry name" value="PROTEIN_KINASE_DOM"/>
    <property type="match status" value="1"/>
</dbReference>
<dbReference type="SUPFAM" id="SSF56112">
    <property type="entry name" value="Protein kinase-like (PK-like)"/>
    <property type="match status" value="1"/>
</dbReference>
<evidence type="ECO:0000256" key="3">
    <source>
        <dbReference type="ARBA" id="ARBA00022777"/>
    </source>
</evidence>